<evidence type="ECO:0000313" key="5">
    <source>
        <dbReference type="EMBL" id="SCU85467.1"/>
    </source>
</evidence>
<dbReference type="EMBL" id="LT598454">
    <property type="protein sequence ID" value="SCU85467.1"/>
    <property type="molecule type" value="Genomic_DNA"/>
</dbReference>
<dbReference type="OrthoDB" id="288726at2759"/>
<dbReference type="InterPro" id="IPR023696">
    <property type="entry name" value="Ureohydrolase_dom_sf"/>
</dbReference>
<dbReference type="Pfam" id="PF00491">
    <property type="entry name" value="Arginase"/>
    <property type="match status" value="1"/>
</dbReference>
<dbReference type="PANTHER" id="PTHR11358">
    <property type="entry name" value="ARGINASE/AGMATINASE"/>
    <property type="match status" value="1"/>
</dbReference>
<dbReference type="InterPro" id="IPR020855">
    <property type="entry name" value="Ureohydrolase_Mn_BS"/>
</dbReference>
<sequence>MFDGYIRQLSTQWILPIGFFRKSIKDQCIQVSGDWYALTLSQLVWTGFRRTHHFFIPDTKMKSLTFTCTLATLAAFCLADSHQEGLDQKWGQDWPFSGIQTYAHLPHAKCLLNQSLDFDIGIIGMPFDTAVSYRPGARFGPQAIRRASERQTSMRGFNFRAGVNPYQDWAKVLDCGDVPVTPMDNHVALEMMGAAFEDLLSRNSTLQQSGFPPRFVTLGGDHSIILPVLRQLHKVYGPISVIHFDSHLDTWAPTKYPSYWHSDQCDFTHGSMLWLAKQEGLLSENSNVHAGLRTRLSGTGWDDYEEDDQSGFHRIECDEILQIGAEGMAEKILKLVPHDRPVYISVDIDVLDPSAAPGTGTVEVGGLLTRELIHMIRRLEKLPLVGADIVEVSPAYDHADITALAASQVAYELITNMVKGGPIDPKIIAQNRPTSTEWMLKDETDFADQMVLQAGGN</sequence>
<dbReference type="PROSITE" id="PS51409">
    <property type="entry name" value="ARGINASE_2"/>
    <property type="match status" value="1"/>
</dbReference>
<dbReference type="AlphaFoldDB" id="A0A1G4J6K5"/>
<dbReference type="STRING" id="1266660.A0A1G4J6K5"/>
<proteinExistence type="inferred from homology"/>
<name>A0A1G4J6K5_9SACH</name>
<dbReference type="SUPFAM" id="SSF52768">
    <property type="entry name" value="Arginase/deacetylase"/>
    <property type="match status" value="1"/>
</dbReference>
<evidence type="ECO:0000256" key="4">
    <source>
        <dbReference type="RuleBase" id="RU003684"/>
    </source>
</evidence>
<dbReference type="InterPro" id="IPR006035">
    <property type="entry name" value="Ureohydrolase"/>
</dbReference>
<dbReference type="PRINTS" id="PR00116">
    <property type="entry name" value="ARGINASE"/>
</dbReference>
<dbReference type="CDD" id="cd11592">
    <property type="entry name" value="Agmatinase_PAH"/>
    <property type="match status" value="1"/>
</dbReference>
<dbReference type="PROSITE" id="PS01053">
    <property type="entry name" value="ARGINASE_1"/>
    <property type="match status" value="1"/>
</dbReference>
<dbReference type="Proteomes" id="UP000190274">
    <property type="component" value="Chromosome D"/>
</dbReference>
<keyword evidence="6" id="KW-1185">Reference proteome</keyword>
<reference evidence="5 6" key="1">
    <citation type="submission" date="2016-03" db="EMBL/GenBank/DDBJ databases">
        <authorList>
            <person name="Devillers H."/>
        </authorList>
    </citation>
    <scope>NUCLEOTIDE SEQUENCE [LARGE SCALE GENOMIC DNA]</scope>
    <source>
        <strain evidence="5">CBS 10888</strain>
    </source>
</reference>
<comment type="similarity">
    <text evidence="1">Belongs to the arginase family. Agmatinase subfamily.</text>
</comment>
<dbReference type="GO" id="GO:0008783">
    <property type="term" value="F:agmatinase activity"/>
    <property type="evidence" value="ECO:0007669"/>
    <property type="project" value="TreeGrafter"/>
</dbReference>
<accession>A0A1G4J6K5</accession>
<gene>
    <name evidence="5" type="ORF">LADA_0D07668G</name>
</gene>
<dbReference type="GO" id="GO:0033389">
    <property type="term" value="P:putrescine biosynthetic process from arginine, via agmatine"/>
    <property type="evidence" value="ECO:0007669"/>
    <property type="project" value="TreeGrafter"/>
</dbReference>
<dbReference type="GO" id="GO:0046872">
    <property type="term" value="F:metal ion binding"/>
    <property type="evidence" value="ECO:0007669"/>
    <property type="project" value="UniProtKB-KW"/>
</dbReference>
<keyword evidence="3 4" id="KW-0378">Hydrolase</keyword>
<evidence type="ECO:0000256" key="3">
    <source>
        <dbReference type="ARBA" id="ARBA00022801"/>
    </source>
</evidence>
<protein>
    <submittedName>
        <fullName evidence="5">LADA_0D07668g1_1</fullName>
    </submittedName>
</protein>
<evidence type="ECO:0000313" key="6">
    <source>
        <dbReference type="Proteomes" id="UP000190274"/>
    </source>
</evidence>
<keyword evidence="2" id="KW-0479">Metal-binding</keyword>
<dbReference type="InterPro" id="IPR005925">
    <property type="entry name" value="Agmatinase-rel"/>
</dbReference>
<dbReference type="Gene3D" id="3.40.800.10">
    <property type="entry name" value="Ureohydrolase domain"/>
    <property type="match status" value="1"/>
</dbReference>
<evidence type="ECO:0000256" key="2">
    <source>
        <dbReference type="ARBA" id="ARBA00022723"/>
    </source>
</evidence>
<organism evidence="5 6">
    <name type="scientific">Lachancea dasiensis</name>
    <dbReference type="NCBI Taxonomy" id="1072105"/>
    <lineage>
        <taxon>Eukaryota</taxon>
        <taxon>Fungi</taxon>
        <taxon>Dikarya</taxon>
        <taxon>Ascomycota</taxon>
        <taxon>Saccharomycotina</taxon>
        <taxon>Saccharomycetes</taxon>
        <taxon>Saccharomycetales</taxon>
        <taxon>Saccharomycetaceae</taxon>
        <taxon>Lachancea</taxon>
    </lineage>
</organism>
<dbReference type="NCBIfam" id="TIGR01230">
    <property type="entry name" value="agmatinase"/>
    <property type="match status" value="1"/>
</dbReference>
<dbReference type="PANTHER" id="PTHR11358:SF26">
    <property type="entry name" value="GUANIDINO ACID HYDROLASE, MITOCHONDRIAL"/>
    <property type="match status" value="1"/>
</dbReference>
<dbReference type="FunFam" id="3.40.800.10:FF:000014">
    <property type="entry name" value="Arginase family protein"/>
    <property type="match status" value="1"/>
</dbReference>
<evidence type="ECO:0000256" key="1">
    <source>
        <dbReference type="ARBA" id="ARBA00009227"/>
    </source>
</evidence>